<name>A0ACC6FUA1_9HELI</name>
<evidence type="ECO:0000313" key="1">
    <source>
        <dbReference type="EMBL" id="MDL0082841.1"/>
    </source>
</evidence>
<protein>
    <submittedName>
        <fullName evidence="1">Uncharacterized protein</fullName>
    </submittedName>
</protein>
<sequence>MRLLQRAKNMIKVMKGGRWGYFYDRLPGAQKLFNLTNLLPHPSTYEYILLGGHGVGLTAVKYYLAKCQAKPMEVLSYENFRPFIFWREFDGLVLDKAPLNSGASKILATCTKRVPVYQILRDPISIVKSNVNATMLHTISTIHSQKDANALAFEIVKNISHLMIAFSSQRKLVEHITSDVSYLSMRDIDDSNMPSTMQNFCDRFGYTNCSYDEESVVKGSSFPRCFPYIFTIDGMLFALSTLSRLVDGSSAEIDVSAHIDSKRLQWSHPIHKLESIIVEGHESHPLYLVCAAPPPIKSSSLEQARAKAQSYIESTRALLARAEQLAFTESTLIEALLQAPDIATYLAQRIERECAIIKNDRPDIWEQFSHTHKFCACVDRHANLIGSRVRDKTTASEKSGF</sequence>
<gene>
    <name evidence="1" type="ORF">NYG90_09195</name>
</gene>
<dbReference type="Proteomes" id="UP001173802">
    <property type="component" value="Unassembled WGS sequence"/>
</dbReference>
<evidence type="ECO:0000313" key="2">
    <source>
        <dbReference type="Proteomes" id="UP001173802"/>
    </source>
</evidence>
<organism evidence="1 2">
    <name type="scientific">Helicobacter zhangjianzhongii</name>
    <dbReference type="NCBI Taxonomy" id="2974574"/>
    <lineage>
        <taxon>Bacteria</taxon>
        <taxon>Pseudomonadati</taxon>
        <taxon>Campylobacterota</taxon>
        <taxon>Epsilonproteobacteria</taxon>
        <taxon>Campylobacterales</taxon>
        <taxon>Helicobacteraceae</taxon>
        <taxon>Helicobacter</taxon>
    </lineage>
</organism>
<accession>A0ACC6FUA1</accession>
<comment type="caution">
    <text evidence="1">The sequence shown here is derived from an EMBL/GenBank/DDBJ whole genome shotgun (WGS) entry which is preliminary data.</text>
</comment>
<reference evidence="1 2" key="1">
    <citation type="journal article" date="2023" name="Microorganisms">
        <title>Isolation and Genomic Characteristics of Cat-Borne Campylobacter felis sp. nov. and Sheep-Borne Campylobacter ovis sp. nov.</title>
        <authorList>
            <person name="Wang H."/>
            <person name="Li Y."/>
            <person name="Gu Y."/>
            <person name="Zhou G."/>
            <person name="Chen X."/>
            <person name="Zhang X."/>
            <person name="Shao Z."/>
            <person name="Zhang J."/>
            <person name="Zhang M."/>
        </authorList>
    </citation>
    <scope>NUCLEOTIDE SEQUENCE [LARGE SCALE GENOMIC DNA]</scope>
    <source>
        <strain evidence="1 2">XJK30-2</strain>
    </source>
</reference>
<keyword evidence="2" id="KW-1185">Reference proteome</keyword>
<dbReference type="EMBL" id="JANURN010000009">
    <property type="protein sequence ID" value="MDL0082841.1"/>
    <property type="molecule type" value="Genomic_DNA"/>
</dbReference>
<proteinExistence type="predicted"/>